<name>A0A439DCR0_9PEZI</name>
<proteinExistence type="predicted"/>
<comment type="caution">
    <text evidence="2">The sequence shown here is derived from an EMBL/GenBank/DDBJ whole genome shotgun (WGS) entry which is preliminary data.</text>
</comment>
<sequence length="468" mass="52948">MYFISVQTKAITTTGVLASSSGDLRHVVETIAQLPETYNQPITVTLNDRDINIVARNTILLLIALVGESIDKAIDCIIHVWYSALLRRSDNELLQHRIRPLIQDFCLQIAGERSEGIVGKTWTFGQRSLKLVQKKSSWDATLSYFEQPTGLTAKRAQNIRTAVTLAASRVDYTDRALYLLSPSHRIASRRFREDGLLLPFGFPRHDFTDPNPTFFHTEDSWPMTDSADPQYGWSTEKIAQTSSGPATADLYGKIFYFLRATLRCFLVRLSESAVSFQLFSTDVESLPEFLDGARFDRIETSNIADKGWFGIHKTLASLGPFLQAPDINPHATLITSFINAVDENLTQQDRMANITPNSAETKTLMKYLPVKRACASKYDPDLIKFHFGRDAVSRCDHIFDRHLKELRLKEWADLLGMAIKDDPTIIEKWPYRLKLRPGQPGAQAEFDRLLAGGVSGKERYVEWRLVDG</sequence>
<dbReference type="STRING" id="363999.A0A439DCR0"/>
<feature type="domain" description="DUF4470" evidence="1">
    <location>
        <begin position="15"/>
        <end position="86"/>
    </location>
</feature>
<dbReference type="Proteomes" id="UP000286045">
    <property type="component" value="Unassembled WGS sequence"/>
</dbReference>
<evidence type="ECO:0000313" key="2">
    <source>
        <dbReference type="EMBL" id="RWA12182.1"/>
    </source>
</evidence>
<keyword evidence="3" id="KW-1185">Reference proteome</keyword>
<accession>A0A439DCR0</accession>
<dbReference type="EMBL" id="RYZI01000058">
    <property type="protein sequence ID" value="RWA12182.1"/>
    <property type="molecule type" value="Genomic_DNA"/>
</dbReference>
<evidence type="ECO:0000313" key="3">
    <source>
        <dbReference type="Proteomes" id="UP000286045"/>
    </source>
</evidence>
<gene>
    <name evidence="2" type="ORF">EKO27_g2938</name>
</gene>
<organism evidence="2 3">
    <name type="scientific">Xylaria grammica</name>
    <dbReference type="NCBI Taxonomy" id="363999"/>
    <lineage>
        <taxon>Eukaryota</taxon>
        <taxon>Fungi</taxon>
        <taxon>Dikarya</taxon>
        <taxon>Ascomycota</taxon>
        <taxon>Pezizomycotina</taxon>
        <taxon>Sordariomycetes</taxon>
        <taxon>Xylariomycetidae</taxon>
        <taxon>Xylariales</taxon>
        <taxon>Xylariaceae</taxon>
        <taxon>Xylaria</taxon>
    </lineage>
</organism>
<reference evidence="2 3" key="1">
    <citation type="submission" date="2018-12" db="EMBL/GenBank/DDBJ databases">
        <title>Draft genome sequence of Xylaria grammica IHI A82.</title>
        <authorList>
            <person name="Buettner E."/>
            <person name="Kellner H."/>
        </authorList>
    </citation>
    <scope>NUCLEOTIDE SEQUENCE [LARGE SCALE GENOMIC DNA]</scope>
    <source>
        <strain evidence="2 3">IHI A82</strain>
    </source>
</reference>
<evidence type="ECO:0000259" key="1">
    <source>
        <dbReference type="Pfam" id="PF14737"/>
    </source>
</evidence>
<dbReference type="AlphaFoldDB" id="A0A439DCR0"/>
<protein>
    <recommendedName>
        <fullName evidence="1">DUF4470 domain-containing protein</fullName>
    </recommendedName>
</protein>
<dbReference type="InterPro" id="IPR027974">
    <property type="entry name" value="DUF4470"/>
</dbReference>
<dbReference type="Pfam" id="PF14737">
    <property type="entry name" value="DUF4470"/>
    <property type="match status" value="1"/>
</dbReference>